<name>A0AAW4PK78_9EURY</name>
<dbReference type="AlphaFoldDB" id="A0AAW4PK78"/>
<dbReference type="EMBL" id="RKLR01000001">
    <property type="protein sequence ID" value="MBX0321467.1"/>
    <property type="molecule type" value="Genomic_DNA"/>
</dbReference>
<feature type="transmembrane region" description="Helical" evidence="1">
    <location>
        <begin position="12"/>
        <end position="32"/>
    </location>
</feature>
<comment type="caution">
    <text evidence="2">The sequence shown here is derived from an EMBL/GenBank/DDBJ whole genome shotgun (WGS) entry which is preliminary data.</text>
</comment>
<proteinExistence type="predicted"/>
<dbReference type="Proteomes" id="UP001430377">
    <property type="component" value="Unassembled WGS sequence"/>
</dbReference>
<protein>
    <submittedName>
        <fullName evidence="2">Uncharacterized protein</fullName>
    </submittedName>
</protein>
<reference evidence="2 3" key="1">
    <citation type="submission" date="2021-06" db="EMBL/GenBank/DDBJ databases">
        <title>Halomicroarcula sp. a new haloarchaeum isolated from saline soil.</title>
        <authorList>
            <person name="Duran-Viseras A."/>
            <person name="Sanchez-Porro C."/>
            <person name="Ventosa A."/>
        </authorList>
    </citation>
    <scope>NUCLEOTIDE SEQUENCE [LARGE SCALE GENOMIC DNA]</scope>
    <source>
        <strain evidence="2 3">F13</strain>
    </source>
</reference>
<keyword evidence="3" id="KW-1185">Reference proteome</keyword>
<evidence type="ECO:0000256" key="1">
    <source>
        <dbReference type="SAM" id="Phobius"/>
    </source>
</evidence>
<accession>A0AAW4PK78</accession>
<keyword evidence="1" id="KW-1133">Transmembrane helix</keyword>
<keyword evidence="1" id="KW-0472">Membrane</keyword>
<sequence>MVGLSGPTVLAGNSIVVAETVGLVAAVVYLAVRNPVDRIADPAVASDDSASRFGSTLR</sequence>
<organism evidence="2 3">
    <name type="scientific">Haloarcula rubra</name>
    <dbReference type="NCBI Taxonomy" id="2487747"/>
    <lineage>
        <taxon>Archaea</taxon>
        <taxon>Methanobacteriati</taxon>
        <taxon>Methanobacteriota</taxon>
        <taxon>Stenosarchaea group</taxon>
        <taxon>Halobacteria</taxon>
        <taxon>Halobacteriales</taxon>
        <taxon>Haloarculaceae</taxon>
        <taxon>Haloarcula</taxon>
    </lineage>
</organism>
<evidence type="ECO:0000313" key="3">
    <source>
        <dbReference type="Proteomes" id="UP001430377"/>
    </source>
</evidence>
<keyword evidence="1" id="KW-0812">Transmembrane</keyword>
<gene>
    <name evidence="2" type="ORF">EGH21_00350</name>
</gene>
<dbReference type="RefSeq" id="WP_220616489.1">
    <property type="nucleotide sequence ID" value="NZ_RKLR01000001.1"/>
</dbReference>
<evidence type="ECO:0000313" key="2">
    <source>
        <dbReference type="EMBL" id="MBX0321467.1"/>
    </source>
</evidence>